<dbReference type="InterPro" id="IPR036514">
    <property type="entry name" value="SGNH_hydro_sf"/>
</dbReference>
<dbReference type="InterPro" id="IPR057572">
    <property type="entry name" value="NonGDSL"/>
</dbReference>
<evidence type="ECO:0000313" key="3">
    <source>
        <dbReference type="EMBL" id="RLP80515.1"/>
    </source>
</evidence>
<dbReference type="CDD" id="cd00229">
    <property type="entry name" value="SGNH_hydrolase"/>
    <property type="match status" value="1"/>
</dbReference>
<dbReference type="GO" id="GO:0004622">
    <property type="term" value="F:phosphatidylcholine lysophospholipase activity"/>
    <property type="evidence" value="ECO:0007669"/>
    <property type="project" value="TreeGrafter"/>
</dbReference>
<evidence type="ECO:0000313" key="4">
    <source>
        <dbReference type="Proteomes" id="UP000269692"/>
    </source>
</evidence>
<dbReference type="Gene3D" id="3.40.50.1110">
    <property type="entry name" value="SGNH hydrolase"/>
    <property type="match status" value="1"/>
</dbReference>
<evidence type="ECO:0000256" key="1">
    <source>
        <dbReference type="SAM" id="MobiDB-lite"/>
    </source>
</evidence>
<dbReference type="SUPFAM" id="SSF52266">
    <property type="entry name" value="SGNH hydrolase"/>
    <property type="match status" value="1"/>
</dbReference>
<evidence type="ECO:0000256" key="2">
    <source>
        <dbReference type="SAM" id="SignalP"/>
    </source>
</evidence>
<dbReference type="Proteomes" id="UP000269692">
    <property type="component" value="Unassembled WGS sequence"/>
</dbReference>
<accession>A0A3L7AKJ9</accession>
<name>A0A3L7AKJ9_9HYPH</name>
<sequence>MGLSSVCSAVPRAAARAALALGIVAMPLSAQASDQRKSLCPFEISAGSPPFTLPRDVASLGAGGPLRIMAIGSSSTAGFGASQSALTYPNQLAARLSAALGPRTVTVTNAGISGETGPTTLRRLEAAMAAPEPPHIVIWQVGTNDVLFGGNPAGLEALVLRGLDAVTAAGAVPIVIDQQYFRAILNLNHYETFVAAVERATAARGAALVNRYAVMKHWAEAQPRVFDGLMALDRFHMGDQGYACLADLVAAGILAKPPAAIASAKPPMSVSANPPAVPASVAASPPAR</sequence>
<dbReference type="EMBL" id="RCTF01000003">
    <property type="protein sequence ID" value="RLP80515.1"/>
    <property type="molecule type" value="Genomic_DNA"/>
</dbReference>
<dbReference type="OrthoDB" id="7203637at2"/>
<organism evidence="3 4">
    <name type="scientific">Xanthobacter tagetidis</name>
    <dbReference type="NCBI Taxonomy" id="60216"/>
    <lineage>
        <taxon>Bacteria</taxon>
        <taxon>Pseudomonadati</taxon>
        <taxon>Pseudomonadota</taxon>
        <taxon>Alphaproteobacteria</taxon>
        <taxon>Hyphomicrobiales</taxon>
        <taxon>Xanthobacteraceae</taxon>
        <taxon>Xanthobacter</taxon>
    </lineage>
</organism>
<feature type="signal peptide" evidence="2">
    <location>
        <begin position="1"/>
        <end position="32"/>
    </location>
</feature>
<dbReference type="InterPro" id="IPR051532">
    <property type="entry name" value="Ester_Hydrolysis_Enzymes"/>
</dbReference>
<dbReference type="Pfam" id="PF25182">
    <property type="entry name" value="NonGDSL"/>
    <property type="match status" value="1"/>
</dbReference>
<feature type="region of interest" description="Disordered" evidence="1">
    <location>
        <begin position="265"/>
        <end position="288"/>
    </location>
</feature>
<feature type="chain" id="PRO_5018201811" evidence="2">
    <location>
        <begin position="33"/>
        <end position="288"/>
    </location>
</feature>
<dbReference type="PANTHER" id="PTHR30383:SF5">
    <property type="entry name" value="SGNH HYDROLASE-TYPE ESTERASE DOMAIN-CONTAINING PROTEIN"/>
    <property type="match status" value="1"/>
</dbReference>
<comment type="caution">
    <text evidence="3">The sequence shown here is derived from an EMBL/GenBank/DDBJ whole genome shotgun (WGS) entry which is preliminary data.</text>
</comment>
<keyword evidence="3" id="KW-0378">Hydrolase</keyword>
<proteinExistence type="predicted"/>
<reference evidence="3 4" key="1">
    <citation type="submission" date="2018-10" db="EMBL/GenBank/DDBJ databases">
        <title>Xanthobacter tagetidis genome sequencing and assembly.</title>
        <authorList>
            <person name="Maclea K.S."/>
            <person name="Goen A.E."/>
            <person name="Fatima S.A."/>
        </authorList>
    </citation>
    <scope>NUCLEOTIDE SEQUENCE [LARGE SCALE GENOMIC DNA]</scope>
    <source>
        <strain evidence="3 4">ATCC 700314</strain>
    </source>
</reference>
<protein>
    <submittedName>
        <fullName evidence="3">SGNH/GDSL hydrolase family protein</fullName>
    </submittedName>
</protein>
<dbReference type="RefSeq" id="WP_121622308.1">
    <property type="nucleotide sequence ID" value="NZ_JACIIW010000006.1"/>
</dbReference>
<dbReference type="PANTHER" id="PTHR30383">
    <property type="entry name" value="THIOESTERASE 1/PROTEASE 1/LYSOPHOSPHOLIPASE L1"/>
    <property type="match status" value="1"/>
</dbReference>
<keyword evidence="4" id="KW-1185">Reference proteome</keyword>
<keyword evidence="2" id="KW-0732">Signal</keyword>
<dbReference type="AlphaFoldDB" id="A0A3L7AKJ9"/>
<gene>
    <name evidence="3" type="ORF">D9R14_05540</name>
</gene>